<organism evidence="2 3">
    <name type="scientific">Planobispora takensis</name>
    <dbReference type="NCBI Taxonomy" id="1367882"/>
    <lineage>
        <taxon>Bacteria</taxon>
        <taxon>Bacillati</taxon>
        <taxon>Actinomycetota</taxon>
        <taxon>Actinomycetes</taxon>
        <taxon>Streptosporangiales</taxon>
        <taxon>Streptosporangiaceae</taxon>
        <taxon>Planobispora</taxon>
    </lineage>
</organism>
<gene>
    <name evidence="2" type="ORF">Pta02_75920</name>
</gene>
<dbReference type="InterPro" id="IPR036412">
    <property type="entry name" value="HAD-like_sf"/>
</dbReference>
<dbReference type="InterPro" id="IPR023214">
    <property type="entry name" value="HAD_sf"/>
</dbReference>
<protein>
    <submittedName>
        <fullName evidence="2">Uncharacterized protein</fullName>
    </submittedName>
</protein>
<comment type="caution">
    <text evidence="2">The sequence shown here is derived from an EMBL/GenBank/DDBJ whole genome shotgun (WGS) entry which is preliminary data.</text>
</comment>
<feature type="compositionally biased region" description="Gly residues" evidence="1">
    <location>
        <begin position="249"/>
        <end position="262"/>
    </location>
</feature>
<dbReference type="RefSeq" id="WP_239131536.1">
    <property type="nucleotide sequence ID" value="NZ_BOOK01000072.1"/>
</dbReference>
<dbReference type="Gene3D" id="1.10.150.240">
    <property type="entry name" value="Putative phosphatase, domain 2"/>
    <property type="match status" value="1"/>
</dbReference>
<feature type="region of interest" description="Disordered" evidence="1">
    <location>
        <begin position="1"/>
        <end position="31"/>
    </location>
</feature>
<dbReference type="CDD" id="cd07505">
    <property type="entry name" value="HAD_BPGM-like"/>
    <property type="match status" value="1"/>
</dbReference>
<dbReference type="Pfam" id="PF00702">
    <property type="entry name" value="Hydrolase"/>
    <property type="match status" value="1"/>
</dbReference>
<dbReference type="PANTHER" id="PTHR43434">
    <property type="entry name" value="PHOSPHOGLYCOLATE PHOSPHATASE"/>
    <property type="match status" value="1"/>
</dbReference>
<dbReference type="SFLD" id="SFLDG01129">
    <property type="entry name" value="C1.5:_HAD__Beta-PGM__Phosphata"/>
    <property type="match status" value="1"/>
</dbReference>
<accession>A0A8J3TDY8</accession>
<dbReference type="SFLD" id="SFLDS00003">
    <property type="entry name" value="Haloacid_Dehalogenase"/>
    <property type="match status" value="1"/>
</dbReference>
<dbReference type="GO" id="GO:0006281">
    <property type="term" value="P:DNA repair"/>
    <property type="evidence" value="ECO:0007669"/>
    <property type="project" value="TreeGrafter"/>
</dbReference>
<evidence type="ECO:0000256" key="1">
    <source>
        <dbReference type="SAM" id="MobiDB-lite"/>
    </source>
</evidence>
<keyword evidence="3" id="KW-1185">Reference proteome</keyword>
<sequence>MSAVRTPATEKSEQAGPDHRTEPVETAGAAGMTEAAGVVGGRRVWFCDLDGTLVDSGPVHEAAFREAIAQLAPGLLASFRYDAHAGASTREVVTGLGAGGALAERLIRCKQRLYRERVAAGAVAVLPGAHRFLRHLADRGHTAYLVTAGSRGSVERVLAACSLGGYFREVFTGDDAPVSKPDPGFYLNACLRWGVAPAEAVAVEDSGHGVASALGAGLVTFQVGRAAPVPGAIPVRDLDGVLALLRPQGRGGGPQESGGAWTGGAWSDGGLIDDGADR</sequence>
<dbReference type="GO" id="GO:0008967">
    <property type="term" value="F:phosphoglycolate phosphatase activity"/>
    <property type="evidence" value="ECO:0007669"/>
    <property type="project" value="TreeGrafter"/>
</dbReference>
<dbReference type="AlphaFoldDB" id="A0A8J3TDY8"/>
<dbReference type="InterPro" id="IPR050155">
    <property type="entry name" value="HAD-like_hydrolase_sf"/>
</dbReference>
<dbReference type="EMBL" id="BOOK01000072">
    <property type="protein sequence ID" value="GII05584.1"/>
    <property type="molecule type" value="Genomic_DNA"/>
</dbReference>
<dbReference type="PANTHER" id="PTHR43434:SF1">
    <property type="entry name" value="PHOSPHOGLYCOLATE PHOSPHATASE"/>
    <property type="match status" value="1"/>
</dbReference>
<dbReference type="SUPFAM" id="SSF56784">
    <property type="entry name" value="HAD-like"/>
    <property type="match status" value="1"/>
</dbReference>
<proteinExistence type="predicted"/>
<name>A0A8J3TDY8_9ACTN</name>
<evidence type="ECO:0000313" key="3">
    <source>
        <dbReference type="Proteomes" id="UP000634476"/>
    </source>
</evidence>
<dbReference type="Proteomes" id="UP000634476">
    <property type="component" value="Unassembled WGS sequence"/>
</dbReference>
<dbReference type="InterPro" id="IPR023198">
    <property type="entry name" value="PGP-like_dom2"/>
</dbReference>
<feature type="region of interest" description="Disordered" evidence="1">
    <location>
        <begin position="248"/>
        <end position="278"/>
    </location>
</feature>
<feature type="compositionally biased region" description="Basic and acidic residues" evidence="1">
    <location>
        <begin position="8"/>
        <end position="23"/>
    </location>
</feature>
<dbReference type="NCBIfam" id="TIGR01509">
    <property type="entry name" value="HAD-SF-IA-v3"/>
    <property type="match status" value="1"/>
</dbReference>
<dbReference type="Gene3D" id="3.40.50.1000">
    <property type="entry name" value="HAD superfamily/HAD-like"/>
    <property type="match status" value="1"/>
</dbReference>
<dbReference type="InterPro" id="IPR006439">
    <property type="entry name" value="HAD-SF_hydro_IA"/>
</dbReference>
<evidence type="ECO:0000313" key="2">
    <source>
        <dbReference type="EMBL" id="GII05584.1"/>
    </source>
</evidence>
<reference evidence="2" key="1">
    <citation type="submission" date="2021-01" db="EMBL/GenBank/DDBJ databases">
        <title>Whole genome shotgun sequence of Planobispora takensis NBRC 109077.</title>
        <authorList>
            <person name="Komaki H."/>
            <person name="Tamura T."/>
        </authorList>
    </citation>
    <scope>NUCLEOTIDE SEQUENCE</scope>
    <source>
        <strain evidence="2">NBRC 109077</strain>
    </source>
</reference>